<comment type="caution">
    <text evidence="2">The sequence shown here is derived from an EMBL/GenBank/DDBJ whole genome shotgun (WGS) entry which is preliminary data.</text>
</comment>
<dbReference type="EMBL" id="BAABUJ010000008">
    <property type="protein sequence ID" value="GAA5797442.1"/>
    <property type="molecule type" value="Genomic_DNA"/>
</dbReference>
<gene>
    <name evidence="2" type="ORF">HPULCUR_002826</name>
</gene>
<feature type="compositionally biased region" description="Polar residues" evidence="1">
    <location>
        <begin position="538"/>
        <end position="548"/>
    </location>
</feature>
<evidence type="ECO:0000313" key="2">
    <source>
        <dbReference type="EMBL" id="GAA5797442.1"/>
    </source>
</evidence>
<proteinExistence type="predicted"/>
<evidence type="ECO:0000256" key="1">
    <source>
        <dbReference type="SAM" id="MobiDB-lite"/>
    </source>
</evidence>
<evidence type="ECO:0000313" key="3">
    <source>
        <dbReference type="Proteomes" id="UP001476247"/>
    </source>
</evidence>
<feature type="region of interest" description="Disordered" evidence="1">
    <location>
        <begin position="529"/>
        <end position="548"/>
    </location>
</feature>
<organism evidence="2 3">
    <name type="scientific">Helicostylum pulchrum</name>
    <dbReference type="NCBI Taxonomy" id="562976"/>
    <lineage>
        <taxon>Eukaryota</taxon>
        <taxon>Fungi</taxon>
        <taxon>Fungi incertae sedis</taxon>
        <taxon>Mucoromycota</taxon>
        <taxon>Mucoromycotina</taxon>
        <taxon>Mucoromycetes</taxon>
        <taxon>Mucorales</taxon>
        <taxon>Mucorineae</taxon>
        <taxon>Mucoraceae</taxon>
        <taxon>Helicostylum</taxon>
    </lineage>
</organism>
<keyword evidence="3" id="KW-1185">Reference proteome</keyword>
<protein>
    <submittedName>
        <fullName evidence="2">Uncharacterized protein</fullName>
    </submittedName>
</protein>
<accession>A0ABP9XRP4</accession>
<name>A0ABP9XRP4_9FUNG</name>
<reference evidence="2 3" key="1">
    <citation type="submission" date="2024-04" db="EMBL/GenBank/DDBJ databases">
        <title>genome sequences of Mucor flavus KT1a and Helicostylum pulchrum KT1b strains isolation_sourced from the surface of a dry-aged beef.</title>
        <authorList>
            <person name="Toyotome T."/>
            <person name="Hosono M."/>
            <person name="Torimaru M."/>
            <person name="Fukuda K."/>
            <person name="Mikami N."/>
        </authorList>
    </citation>
    <scope>NUCLEOTIDE SEQUENCE [LARGE SCALE GENOMIC DNA]</scope>
    <source>
        <strain evidence="2 3">KT1b</strain>
    </source>
</reference>
<dbReference type="Proteomes" id="UP001476247">
    <property type="component" value="Unassembled WGS sequence"/>
</dbReference>
<sequence length="548" mass="62129">MESTQVLPVTYSDSSEYVLKTNKNFDYVFYYANFCDGYSREQTYKKLKSDVENSIFNYSSTIHDPTNWLSEQLAYNLPITQTEKVETFWLMKEQTRVFGLTKSANLSFERALLQNQLSTATSSSSTDIRPATTTTTTIAKNVIEADKQLIFNYRSVGSIVKSYGATYFDQYVTLDKQKKNFVALCLNGIIDFTSCSDDYLQIFTKDQWKNVQSTFKNPIKHFENIEKYDLKHLKYMQKKIAKGDSIKACVKCLKIVLKSTTNAFMYKILAHVINCYIERSDIFTSSTATEMDYLAKVWMEIFELLFAKENVQIKWGESTSQQTTNAKLSNNGNTANTIGLKVDARIITKSPSSDPADLLNLEASKDSNDSSKILSDNLKLAIESKVIVDHIVDFLPENHQMKYVSVQSIQISGLQAEICSLRLVDSGLYVHDIDFDISLPPSVISFGETLIGWTEKLLFLRKRILANATIVSSMPARSQKTFAEACNRPRSDTPLINDGLVSRSWTRGTFFLPTEKRPIPIMPVNFLAPPPSTKRKATTSISRRPTKK</sequence>